<accession>A0A7Y8GUA3</accession>
<evidence type="ECO:0000313" key="4">
    <source>
        <dbReference type="Proteomes" id="UP000545507"/>
    </source>
</evidence>
<name>A0A7Y8GUA3_9BURK</name>
<protein>
    <submittedName>
        <fullName evidence="3">Glycosyltransferase family 4 protein</fullName>
    </submittedName>
</protein>
<dbReference type="PANTHER" id="PTHR46401:SF2">
    <property type="entry name" value="GLYCOSYLTRANSFERASE WBBK-RELATED"/>
    <property type="match status" value="1"/>
</dbReference>
<proteinExistence type="predicted"/>
<keyword evidence="1 3" id="KW-0808">Transferase</keyword>
<keyword evidence="4" id="KW-1185">Reference proteome</keyword>
<evidence type="ECO:0000259" key="2">
    <source>
        <dbReference type="Pfam" id="PF00534"/>
    </source>
</evidence>
<dbReference type="GO" id="GO:0009103">
    <property type="term" value="P:lipopolysaccharide biosynthetic process"/>
    <property type="evidence" value="ECO:0007669"/>
    <property type="project" value="TreeGrafter"/>
</dbReference>
<dbReference type="Gene3D" id="3.40.50.2000">
    <property type="entry name" value="Glycogen Phosphorylase B"/>
    <property type="match status" value="1"/>
</dbReference>
<dbReference type="AlphaFoldDB" id="A0A7Y8GUA3"/>
<dbReference type="PANTHER" id="PTHR46401">
    <property type="entry name" value="GLYCOSYLTRANSFERASE WBBK-RELATED"/>
    <property type="match status" value="1"/>
</dbReference>
<dbReference type="Proteomes" id="UP000545507">
    <property type="component" value="Unassembled WGS sequence"/>
</dbReference>
<dbReference type="SUPFAM" id="SSF53756">
    <property type="entry name" value="UDP-Glycosyltransferase/glycogen phosphorylase"/>
    <property type="match status" value="1"/>
</dbReference>
<organism evidence="3 4">
    <name type="scientific">Hydrogenophaga aromaticivorans</name>
    <dbReference type="NCBI Taxonomy" id="2610898"/>
    <lineage>
        <taxon>Bacteria</taxon>
        <taxon>Pseudomonadati</taxon>
        <taxon>Pseudomonadota</taxon>
        <taxon>Betaproteobacteria</taxon>
        <taxon>Burkholderiales</taxon>
        <taxon>Comamonadaceae</taxon>
        <taxon>Hydrogenophaga</taxon>
    </lineage>
</organism>
<feature type="domain" description="Glycosyl transferase family 1" evidence="2">
    <location>
        <begin position="166"/>
        <end position="306"/>
    </location>
</feature>
<dbReference type="GO" id="GO:0016757">
    <property type="term" value="F:glycosyltransferase activity"/>
    <property type="evidence" value="ECO:0007669"/>
    <property type="project" value="InterPro"/>
</dbReference>
<dbReference type="Pfam" id="PF00534">
    <property type="entry name" value="Glycos_transf_1"/>
    <property type="match status" value="1"/>
</dbReference>
<reference evidence="3 4" key="1">
    <citation type="submission" date="2019-09" db="EMBL/GenBank/DDBJ databases">
        <title>Hydrogenophaga aromatica sp. nov., isolated from a para-xylene-degrading enrichment culture.</title>
        <authorList>
            <person name="Tancsics A."/>
            <person name="Banerjee S."/>
        </authorList>
    </citation>
    <scope>NUCLEOTIDE SEQUENCE [LARGE SCALE GENOMIC DNA]</scope>
    <source>
        <strain evidence="3 4">D2P1</strain>
    </source>
</reference>
<dbReference type="RefSeq" id="WP_177133283.1">
    <property type="nucleotide sequence ID" value="NZ_VYGV01000004.1"/>
</dbReference>
<dbReference type="InterPro" id="IPR001296">
    <property type="entry name" value="Glyco_trans_1"/>
</dbReference>
<comment type="caution">
    <text evidence="3">The sequence shown here is derived from an EMBL/GenBank/DDBJ whole genome shotgun (WGS) entry which is preliminary data.</text>
</comment>
<dbReference type="EMBL" id="VYGV01000004">
    <property type="protein sequence ID" value="NWF44268.1"/>
    <property type="molecule type" value="Genomic_DNA"/>
</dbReference>
<evidence type="ECO:0000256" key="1">
    <source>
        <dbReference type="ARBA" id="ARBA00022679"/>
    </source>
</evidence>
<evidence type="ECO:0000313" key="3">
    <source>
        <dbReference type="EMBL" id="NWF44268.1"/>
    </source>
</evidence>
<sequence>MKIAYILSSYCYYTNVFSGVVVQAKCWAESLSRLGHKVEFVRADQSIDWKSFDLVHLFQHGSWCDSLVDELAQQKIHTVYSPIIDPPRPYGKLATFVSKIPFERLRLHQNQRLLRKYGQTFDLFLSRSNLERRSLEAVGVPTEKIVNVPISVSKDWNIDVSMLSSKHRKPTVFHVSHLAQQRKNVRLLIEVAIKRDFNLRLAGSLSDPDFAAWLMKIVEEHPNIAYLGRISDEELMEELLSCSVFCLPSLYEGVGLVALDAGYCGANLAITSAGGTRDYLGSQAIFFDPRDSEALGDAISESLAQPLPNIDAHLHVAGQFSKQATGRKLEAAYVGLLG</sequence>
<dbReference type="CDD" id="cd03801">
    <property type="entry name" value="GT4_PimA-like"/>
    <property type="match status" value="1"/>
</dbReference>
<gene>
    <name evidence="3" type="ORF">F3K02_03225</name>
</gene>